<dbReference type="Proteomes" id="UP000306575">
    <property type="component" value="Unassembled WGS sequence"/>
</dbReference>
<evidence type="ECO:0000313" key="2">
    <source>
        <dbReference type="EMBL" id="TKZ21928.1"/>
    </source>
</evidence>
<comment type="caution">
    <text evidence="2">The sequence shown here is derived from an EMBL/GenBank/DDBJ whole genome shotgun (WGS) entry which is preliminary data.</text>
</comment>
<dbReference type="Pfam" id="PF20056">
    <property type="entry name" value="DUF6455"/>
    <property type="match status" value="1"/>
</dbReference>
<reference evidence="2 3" key="1">
    <citation type="submission" date="2019-04" db="EMBL/GenBank/DDBJ databases">
        <title>Genome sequence of Pelagicola litoralis CL-ES2.</title>
        <authorList>
            <person name="Cao J."/>
        </authorList>
    </citation>
    <scope>NUCLEOTIDE SEQUENCE [LARGE SCALE GENOMIC DNA]</scope>
    <source>
        <strain evidence="2 3">CL-ES2</strain>
    </source>
</reference>
<feature type="domain" description="DUF6455" evidence="1">
    <location>
        <begin position="1"/>
        <end position="83"/>
    </location>
</feature>
<dbReference type="OrthoDB" id="7961152at2"/>
<proteinExistence type="predicted"/>
<accession>A0A4U7N837</accession>
<protein>
    <recommendedName>
        <fullName evidence="1">DUF6455 domain-containing protein</fullName>
    </recommendedName>
</protein>
<dbReference type="RefSeq" id="WP_138015252.1">
    <property type="nucleotide sequence ID" value="NZ_SULI01000003.1"/>
</dbReference>
<organism evidence="2 3">
    <name type="scientific">Shimia litoralis</name>
    <dbReference type="NCBI Taxonomy" id="420403"/>
    <lineage>
        <taxon>Bacteria</taxon>
        <taxon>Pseudomonadati</taxon>
        <taxon>Pseudomonadota</taxon>
        <taxon>Alphaproteobacteria</taxon>
        <taxon>Rhodobacterales</taxon>
        <taxon>Roseobacteraceae</taxon>
    </lineage>
</organism>
<sequence length="84" mass="9328">MNIFKKMDDHAQLMGDMSEKVGVKWSEKLADNPELAKTYRSAVMTCTHCQSVGECKGWQATHKTADDAPDYCLNKDFLAGLSQG</sequence>
<name>A0A4U7N837_9RHOB</name>
<evidence type="ECO:0000313" key="3">
    <source>
        <dbReference type="Proteomes" id="UP000306575"/>
    </source>
</evidence>
<dbReference type="AlphaFoldDB" id="A0A4U7N837"/>
<gene>
    <name evidence="2" type="ORF">FAP39_04840</name>
</gene>
<dbReference type="EMBL" id="SULI01000003">
    <property type="protein sequence ID" value="TKZ21928.1"/>
    <property type="molecule type" value="Genomic_DNA"/>
</dbReference>
<keyword evidence="3" id="KW-1185">Reference proteome</keyword>
<evidence type="ECO:0000259" key="1">
    <source>
        <dbReference type="Pfam" id="PF20056"/>
    </source>
</evidence>
<dbReference type="InterPro" id="IPR045601">
    <property type="entry name" value="DUF6455"/>
</dbReference>